<comment type="caution">
    <text evidence="2">The sequence shown here is derived from an EMBL/GenBank/DDBJ whole genome shotgun (WGS) entry which is preliminary data.</text>
</comment>
<feature type="transmembrane region" description="Helical" evidence="1">
    <location>
        <begin position="325"/>
        <end position="343"/>
    </location>
</feature>
<keyword evidence="1" id="KW-1133">Transmembrane helix</keyword>
<dbReference type="AlphaFoldDB" id="A0A318XMG9"/>
<evidence type="ECO:0000256" key="1">
    <source>
        <dbReference type="SAM" id="Phobius"/>
    </source>
</evidence>
<organism evidence="2 3">
    <name type="scientific">Ruminiclostridium sufflavum DSM 19573</name>
    <dbReference type="NCBI Taxonomy" id="1121337"/>
    <lineage>
        <taxon>Bacteria</taxon>
        <taxon>Bacillati</taxon>
        <taxon>Bacillota</taxon>
        <taxon>Clostridia</taxon>
        <taxon>Eubacteriales</taxon>
        <taxon>Oscillospiraceae</taxon>
        <taxon>Ruminiclostridium</taxon>
    </lineage>
</organism>
<dbReference type="PANTHER" id="PTHR41771">
    <property type="entry name" value="MEMBRANE PROTEIN-RELATED"/>
    <property type="match status" value="1"/>
</dbReference>
<dbReference type="InterPro" id="IPR012507">
    <property type="entry name" value="YibE_F"/>
</dbReference>
<feature type="transmembrane region" description="Helical" evidence="1">
    <location>
        <begin position="363"/>
        <end position="385"/>
    </location>
</feature>
<dbReference type="OrthoDB" id="5753718at2"/>
<dbReference type="Pfam" id="PF07907">
    <property type="entry name" value="YibE_F"/>
    <property type="match status" value="1"/>
</dbReference>
<dbReference type="PANTHER" id="PTHR41771:SF1">
    <property type="entry name" value="MEMBRANE PROTEIN"/>
    <property type="match status" value="1"/>
</dbReference>
<dbReference type="RefSeq" id="WP_110460946.1">
    <property type="nucleotide sequence ID" value="NZ_QKMR01000004.1"/>
</dbReference>
<sequence length="408" mass="44476">MINQIKSVLNKNLLIYLTTIIISIVLLVTGNKITTKNINILSGTEGILAEKAQVIKIVKIKSVNYNLGGDSLEEGKDVVFTAKILSGSQKDTEVTAVQSTDPFTGVPLKEVKAGDKVVLYRLENQGSEYEYVLGEYLRTNSLMVLGIIFFALLILFGRFKGFNTILSLVFTGIAIFCVFIPAVLQGFNIYFWSIITCIFIIIMSLLIIYGANKKSLSAGIGCTAGILISGVLTLIMNKILYLTGLVSEESLYIIRMNPQHPIDLKAIIFAAIIIGAVGAIMDMAMSLSASLAELHEKLEYSPFSLLVKSGMSIGRDMMGTMTNTLILAYIGSSLSAVLLLVSYNSSLLELLNKEMIVVEVLQALVGSIGILFTIPLTSLICGYLFSERIKPDKKNSALASEEYNDGWD</sequence>
<feature type="transmembrane region" description="Helical" evidence="1">
    <location>
        <begin position="190"/>
        <end position="211"/>
    </location>
</feature>
<accession>A0A318XMG9</accession>
<proteinExistence type="predicted"/>
<evidence type="ECO:0000313" key="2">
    <source>
        <dbReference type="EMBL" id="PYG89052.1"/>
    </source>
</evidence>
<gene>
    <name evidence="2" type="ORF">LY28_00873</name>
</gene>
<feature type="transmembrane region" description="Helical" evidence="1">
    <location>
        <begin position="218"/>
        <end position="242"/>
    </location>
</feature>
<feature type="transmembrane region" description="Helical" evidence="1">
    <location>
        <begin position="164"/>
        <end position="184"/>
    </location>
</feature>
<feature type="transmembrane region" description="Helical" evidence="1">
    <location>
        <begin position="262"/>
        <end position="281"/>
    </location>
</feature>
<protein>
    <submittedName>
        <fullName evidence="2">Putative membrane protein</fullName>
    </submittedName>
</protein>
<keyword evidence="1" id="KW-0812">Transmembrane</keyword>
<feature type="transmembrane region" description="Helical" evidence="1">
    <location>
        <begin position="136"/>
        <end position="157"/>
    </location>
</feature>
<reference evidence="2 3" key="1">
    <citation type="submission" date="2018-06" db="EMBL/GenBank/DDBJ databases">
        <title>Genomic Encyclopedia of Type Strains, Phase I: the one thousand microbial genomes (KMG-I) project.</title>
        <authorList>
            <person name="Kyrpides N."/>
        </authorList>
    </citation>
    <scope>NUCLEOTIDE SEQUENCE [LARGE SCALE GENOMIC DNA]</scope>
    <source>
        <strain evidence="2 3">DSM 19573</strain>
    </source>
</reference>
<evidence type="ECO:0000313" key="3">
    <source>
        <dbReference type="Proteomes" id="UP000248132"/>
    </source>
</evidence>
<dbReference type="EMBL" id="QKMR01000004">
    <property type="protein sequence ID" value="PYG89052.1"/>
    <property type="molecule type" value="Genomic_DNA"/>
</dbReference>
<feature type="transmembrane region" description="Helical" evidence="1">
    <location>
        <begin position="12"/>
        <end position="30"/>
    </location>
</feature>
<keyword evidence="3" id="KW-1185">Reference proteome</keyword>
<keyword evidence="1" id="KW-0472">Membrane</keyword>
<name>A0A318XMG9_9FIRM</name>
<dbReference type="Proteomes" id="UP000248132">
    <property type="component" value="Unassembled WGS sequence"/>
</dbReference>